<dbReference type="InterPro" id="IPR029063">
    <property type="entry name" value="SAM-dependent_MTases_sf"/>
</dbReference>
<dbReference type="AlphaFoldDB" id="X1Q275"/>
<feature type="non-terminal residue" evidence="2">
    <location>
        <position position="180"/>
    </location>
</feature>
<reference evidence="2" key="1">
    <citation type="journal article" date="2014" name="Front. Microbiol.">
        <title>High frequency of phylogenetically diverse reductive dehalogenase-homologous genes in deep subseafloor sedimentary metagenomes.</title>
        <authorList>
            <person name="Kawai M."/>
            <person name="Futagami T."/>
            <person name="Toyoda A."/>
            <person name="Takaki Y."/>
            <person name="Nishi S."/>
            <person name="Hori S."/>
            <person name="Arai W."/>
            <person name="Tsubouchi T."/>
            <person name="Morono Y."/>
            <person name="Uchiyama I."/>
            <person name="Ito T."/>
            <person name="Fujiyama A."/>
            <person name="Inagaki F."/>
            <person name="Takami H."/>
        </authorList>
    </citation>
    <scope>NUCLEOTIDE SEQUENCE</scope>
    <source>
        <strain evidence="2">Expedition CK06-06</strain>
    </source>
</reference>
<organism evidence="2">
    <name type="scientific">marine sediment metagenome</name>
    <dbReference type="NCBI Taxonomy" id="412755"/>
    <lineage>
        <taxon>unclassified sequences</taxon>
        <taxon>metagenomes</taxon>
        <taxon>ecological metagenomes</taxon>
    </lineage>
</organism>
<dbReference type="Gene3D" id="3.40.50.150">
    <property type="entry name" value="Vaccinia Virus protein VP39"/>
    <property type="match status" value="1"/>
</dbReference>
<dbReference type="SUPFAM" id="SSF53335">
    <property type="entry name" value="S-adenosyl-L-methionine-dependent methyltransferases"/>
    <property type="match status" value="1"/>
</dbReference>
<gene>
    <name evidence="2" type="ORF">S06H3_55952</name>
</gene>
<evidence type="ECO:0000313" key="2">
    <source>
        <dbReference type="EMBL" id="GAI48851.1"/>
    </source>
</evidence>
<accession>X1Q275</accession>
<comment type="caution">
    <text evidence="2">The sequence shown here is derived from an EMBL/GenBank/DDBJ whole genome shotgun (WGS) entry which is preliminary data.</text>
</comment>
<name>X1Q275_9ZZZZ</name>
<evidence type="ECO:0000259" key="1">
    <source>
        <dbReference type="Pfam" id="PF08242"/>
    </source>
</evidence>
<dbReference type="InterPro" id="IPR013217">
    <property type="entry name" value="Methyltransf_12"/>
</dbReference>
<dbReference type="EMBL" id="BARV01035934">
    <property type="protein sequence ID" value="GAI48851.1"/>
    <property type="molecule type" value="Genomic_DNA"/>
</dbReference>
<proteinExistence type="predicted"/>
<feature type="domain" description="Methyltransferase type 12" evidence="1">
    <location>
        <begin position="81"/>
        <end position="168"/>
    </location>
</feature>
<dbReference type="Pfam" id="PF08242">
    <property type="entry name" value="Methyltransf_12"/>
    <property type="match status" value="1"/>
</dbReference>
<sequence length="180" mass="20877">MLKSKFKSRIQNKDDFEWSEYNKKYCKQISEVEKENTLILPEGKYSIVEGKIVLEPFLLPLHPNHKLLYETIYDLKPGSLLEVGCGCGDHLANIQKVLPETKISGCDLLEKQMKFLLSRHPELKTTANLFVHDITISAPNTKVDLVYTQAVIMHIHRDNRHLNALRNMFHTSKKYIVLME</sequence>
<protein>
    <recommendedName>
        <fullName evidence="1">Methyltransferase type 12 domain-containing protein</fullName>
    </recommendedName>
</protein>